<protein>
    <recommendedName>
        <fullName evidence="7">Yip1 domain-containing protein</fullName>
    </recommendedName>
</protein>
<comment type="caution">
    <text evidence="8">The sequence shown here is derived from an EMBL/GenBank/DDBJ whole genome shotgun (WGS) entry which is preliminary data.</text>
</comment>
<proteinExistence type="predicted"/>
<evidence type="ECO:0000256" key="1">
    <source>
        <dbReference type="ARBA" id="ARBA00004141"/>
    </source>
</evidence>
<evidence type="ECO:0000256" key="4">
    <source>
        <dbReference type="ARBA" id="ARBA00023136"/>
    </source>
</evidence>
<evidence type="ECO:0000313" key="8">
    <source>
        <dbReference type="EMBL" id="THT97598.1"/>
    </source>
</evidence>
<dbReference type="OrthoDB" id="8898244at2"/>
<dbReference type="EMBL" id="STFG01000027">
    <property type="protein sequence ID" value="THT97598.1"/>
    <property type="molecule type" value="Genomic_DNA"/>
</dbReference>
<feature type="transmembrane region" description="Helical" evidence="6">
    <location>
        <begin position="132"/>
        <end position="152"/>
    </location>
</feature>
<keyword evidence="3 6" id="KW-1133">Transmembrane helix</keyword>
<evidence type="ECO:0000259" key="7">
    <source>
        <dbReference type="Pfam" id="PF04893"/>
    </source>
</evidence>
<dbReference type="InterPro" id="IPR006977">
    <property type="entry name" value="Yip1_dom"/>
</dbReference>
<accession>A0A4S8ET99</accession>
<dbReference type="AlphaFoldDB" id="A0A4S8ET99"/>
<evidence type="ECO:0000256" key="6">
    <source>
        <dbReference type="SAM" id="Phobius"/>
    </source>
</evidence>
<organism evidence="8 9">
    <name type="scientific">Lampropedia puyangensis</name>
    <dbReference type="NCBI Taxonomy" id="1330072"/>
    <lineage>
        <taxon>Bacteria</taxon>
        <taxon>Pseudomonadati</taxon>
        <taxon>Pseudomonadota</taxon>
        <taxon>Betaproteobacteria</taxon>
        <taxon>Burkholderiales</taxon>
        <taxon>Comamonadaceae</taxon>
        <taxon>Lampropedia</taxon>
    </lineage>
</organism>
<dbReference type="GO" id="GO:0016020">
    <property type="term" value="C:membrane"/>
    <property type="evidence" value="ECO:0007669"/>
    <property type="project" value="UniProtKB-SubCell"/>
</dbReference>
<gene>
    <name evidence="8" type="ORF">E9531_15805</name>
</gene>
<evidence type="ECO:0000256" key="5">
    <source>
        <dbReference type="SAM" id="MobiDB-lite"/>
    </source>
</evidence>
<evidence type="ECO:0000256" key="2">
    <source>
        <dbReference type="ARBA" id="ARBA00022692"/>
    </source>
</evidence>
<keyword evidence="2 6" id="KW-0812">Transmembrane</keyword>
<sequence>MPTHSPFDLKRIAQLALYVVVRPVEYFRTMPRQGSLMEPLAFAIVLAIVVTLISAMLTWVGGALGLIPAQVGINLLDLLVFVPGMIVSASVIGAAILLLVWKVLGSQWGYGVAFRCTVATLAVSPITTVFALIPVVGLWVNVIWTMYLLVVASTEVHGISRKKAVIAFTVMGGLIAASSAFMNASQSMFEEQLQQLGVSPAEFSSMSRDQQQQTVERIRKNMGQ</sequence>
<feature type="domain" description="Yip1" evidence="7">
    <location>
        <begin position="18"/>
        <end position="176"/>
    </location>
</feature>
<keyword evidence="4 6" id="KW-0472">Membrane</keyword>
<name>A0A4S8ET99_9BURK</name>
<feature type="transmembrane region" description="Helical" evidence="6">
    <location>
        <begin position="79"/>
        <end position="101"/>
    </location>
</feature>
<feature type="region of interest" description="Disordered" evidence="5">
    <location>
        <begin position="203"/>
        <end position="224"/>
    </location>
</feature>
<comment type="subcellular location">
    <subcellularLocation>
        <location evidence="1">Membrane</location>
        <topology evidence="1">Multi-pass membrane protein</topology>
    </subcellularLocation>
</comment>
<evidence type="ECO:0000256" key="3">
    <source>
        <dbReference type="ARBA" id="ARBA00022989"/>
    </source>
</evidence>
<evidence type="ECO:0000313" key="9">
    <source>
        <dbReference type="Proteomes" id="UP000308917"/>
    </source>
</evidence>
<feature type="transmembrane region" description="Helical" evidence="6">
    <location>
        <begin position="40"/>
        <end position="67"/>
    </location>
</feature>
<feature type="compositionally biased region" description="Polar residues" evidence="5">
    <location>
        <begin position="203"/>
        <end position="215"/>
    </location>
</feature>
<dbReference type="Pfam" id="PF04893">
    <property type="entry name" value="Yip1"/>
    <property type="match status" value="1"/>
</dbReference>
<dbReference type="Proteomes" id="UP000308917">
    <property type="component" value="Unassembled WGS sequence"/>
</dbReference>
<keyword evidence="9" id="KW-1185">Reference proteome</keyword>
<feature type="transmembrane region" description="Helical" evidence="6">
    <location>
        <begin position="164"/>
        <end position="182"/>
    </location>
</feature>
<dbReference type="RefSeq" id="WP_136574737.1">
    <property type="nucleotide sequence ID" value="NZ_STFG01000027.1"/>
</dbReference>
<reference evidence="8 9" key="1">
    <citation type="journal article" date="2015" name="Antonie Van Leeuwenhoek">
        <title>Lampropedia puyangensis sp. nov., isolated from symptomatic bark of Populus ? euramericana canker and emended description of Lampropedia hyalina (Ehrenberg 1832) Lee et al. 2004.</title>
        <authorList>
            <person name="Li Y."/>
            <person name="Wang T."/>
            <person name="Piao C.G."/>
            <person name="Wang L.F."/>
            <person name="Tian G.Z."/>
            <person name="Zhu T.H."/>
            <person name="Guo M.W."/>
        </authorList>
    </citation>
    <scope>NUCLEOTIDE SEQUENCE [LARGE SCALE GENOMIC DNA]</scope>
    <source>
        <strain evidence="8 9">2-bin</strain>
    </source>
</reference>